<dbReference type="AlphaFoldDB" id="A0A918CHQ4"/>
<keyword evidence="1" id="KW-1133">Transmembrane helix</keyword>
<sequence>MRRTWRRVLGDLRTRTHLDAYAVSACALVFCVLSLIGDVLSQRLQLTVLLAGVGLLVFRITLPERGASDVDAVLHDRTDLESVPIAGRLAGAREVAVFAPSGINLLSSSTCEALRSQVLARADGKVRVLLLDPSAAEAVRVAARQLDDGQEFSVESLAPSLRTVVSRMEMMRNWNVPGSFEYRLIDFSPGFSMVTIDPGTNNGSLIVEFHAVHGRHTGTRMHISLTRASSNRWHDYWTDQFEHLWALGRPPAN</sequence>
<reference evidence="2" key="1">
    <citation type="journal article" date="2014" name="Int. J. Syst. Evol. Microbiol.">
        <title>Complete genome sequence of Corynebacterium casei LMG S-19264T (=DSM 44701T), isolated from a smear-ripened cheese.</title>
        <authorList>
            <consortium name="US DOE Joint Genome Institute (JGI-PGF)"/>
            <person name="Walter F."/>
            <person name="Albersmeier A."/>
            <person name="Kalinowski J."/>
            <person name="Ruckert C."/>
        </authorList>
    </citation>
    <scope>NUCLEOTIDE SEQUENCE</scope>
    <source>
        <strain evidence="2">JCM 4346</strain>
    </source>
</reference>
<gene>
    <name evidence="2" type="ORF">GCM10010251_47240</name>
</gene>
<dbReference type="RefSeq" id="WP_189939683.1">
    <property type="nucleotide sequence ID" value="NZ_BMSX01000011.1"/>
</dbReference>
<keyword evidence="3" id="KW-1185">Reference proteome</keyword>
<accession>A0A918CHQ4</accession>
<comment type="caution">
    <text evidence="2">The sequence shown here is derived from an EMBL/GenBank/DDBJ whole genome shotgun (WGS) entry which is preliminary data.</text>
</comment>
<dbReference type="EMBL" id="BMSX01000011">
    <property type="protein sequence ID" value="GGR25749.1"/>
    <property type="molecule type" value="Genomic_DNA"/>
</dbReference>
<evidence type="ECO:0000256" key="1">
    <source>
        <dbReference type="SAM" id="Phobius"/>
    </source>
</evidence>
<evidence type="ECO:0000313" key="3">
    <source>
        <dbReference type="Proteomes" id="UP000658320"/>
    </source>
</evidence>
<dbReference type="Proteomes" id="UP000658320">
    <property type="component" value="Unassembled WGS sequence"/>
</dbReference>
<proteinExistence type="predicted"/>
<reference evidence="2" key="2">
    <citation type="submission" date="2020-09" db="EMBL/GenBank/DDBJ databases">
        <authorList>
            <person name="Sun Q."/>
            <person name="Ohkuma M."/>
        </authorList>
    </citation>
    <scope>NUCLEOTIDE SEQUENCE</scope>
    <source>
        <strain evidence="2">JCM 4346</strain>
    </source>
</reference>
<name>A0A918CHQ4_9ACTN</name>
<evidence type="ECO:0000313" key="2">
    <source>
        <dbReference type="EMBL" id="GGR25749.1"/>
    </source>
</evidence>
<keyword evidence="1" id="KW-0812">Transmembrane</keyword>
<organism evidence="2 3">
    <name type="scientific">Streptomyces aurantiogriseus</name>
    <dbReference type="NCBI Taxonomy" id="66870"/>
    <lineage>
        <taxon>Bacteria</taxon>
        <taxon>Bacillati</taxon>
        <taxon>Actinomycetota</taxon>
        <taxon>Actinomycetes</taxon>
        <taxon>Kitasatosporales</taxon>
        <taxon>Streptomycetaceae</taxon>
        <taxon>Streptomyces</taxon>
    </lineage>
</organism>
<protein>
    <submittedName>
        <fullName evidence="2">Uncharacterized protein</fullName>
    </submittedName>
</protein>
<keyword evidence="1" id="KW-0472">Membrane</keyword>
<feature type="transmembrane region" description="Helical" evidence="1">
    <location>
        <begin position="20"/>
        <end position="37"/>
    </location>
</feature>